<feature type="binding site" evidence="4">
    <location>
        <begin position="16"/>
        <end position="18"/>
    </location>
    <ligand>
        <name>N(1)-(5-phospho-beta-D-ribosyl)glycinamide</name>
        <dbReference type="ChEBI" id="CHEBI:143788"/>
    </ligand>
</feature>
<evidence type="ECO:0000256" key="2">
    <source>
        <dbReference type="ARBA" id="ARBA00022679"/>
    </source>
</evidence>
<feature type="domain" description="Formyl transferase N-terminal" evidence="5">
    <location>
        <begin position="7"/>
        <end position="191"/>
    </location>
</feature>
<dbReference type="HAMAP" id="MF_01930">
    <property type="entry name" value="PurN"/>
    <property type="match status" value="1"/>
</dbReference>
<comment type="caution">
    <text evidence="6">The sequence shown here is derived from an EMBL/GenBank/DDBJ whole genome shotgun (WGS) entry which is preliminary data.</text>
</comment>
<accession>A0A7C4PLA4</accession>
<organism evidence="6">
    <name type="scientific">Anaerolinea thermolimosa</name>
    <dbReference type="NCBI Taxonomy" id="229919"/>
    <lineage>
        <taxon>Bacteria</taxon>
        <taxon>Bacillati</taxon>
        <taxon>Chloroflexota</taxon>
        <taxon>Anaerolineae</taxon>
        <taxon>Anaerolineales</taxon>
        <taxon>Anaerolineaceae</taxon>
        <taxon>Anaerolinea</taxon>
    </lineage>
</organism>
<dbReference type="GO" id="GO:0006189">
    <property type="term" value="P:'de novo' IMP biosynthetic process"/>
    <property type="evidence" value="ECO:0007669"/>
    <property type="project" value="UniProtKB-UniRule"/>
</dbReference>
<feature type="binding site" evidence="4">
    <location>
        <begin position="94"/>
        <end position="97"/>
    </location>
    <ligand>
        <name>(6R)-10-formyltetrahydrofolate</name>
        <dbReference type="ChEBI" id="CHEBI:195366"/>
    </ligand>
</feature>
<dbReference type="Pfam" id="PF00551">
    <property type="entry name" value="Formyl_trans_N"/>
    <property type="match status" value="1"/>
</dbReference>
<gene>
    <name evidence="4 6" type="primary">purN</name>
    <name evidence="6" type="ORF">ENT37_05930</name>
</gene>
<protein>
    <recommendedName>
        <fullName evidence="4">Phosphoribosylglycinamide formyltransferase</fullName>
        <ecNumber evidence="4">2.1.2.2</ecNumber>
    </recommendedName>
    <alternativeName>
        <fullName evidence="4">5'-phosphoribosylglycinamide transformylase</fullName>
    </alternativeName>
    <alternativeName>
        <fullName evidence="4">GAR transformylase</fullName>
        <shortName evidence="4">GART</shortName>
    </alternativeName>
</protein>
<proteinExistence type="inferred from homology"/>
<keyword evidence="3 4" id="KW-0658">Purine biosynthesis</keyword>
<sequence length="208" mass="23286">MNVRIARLVVLISGHGSNLQAILDACDAGTLPARVVAVISNRAEAFGLERARRAGVEAIYFPKPKEEDRQKYDQRLAARVAIYQPDWVILAGWMRILSNEFLRRFPMRVINLHPALPGCFPGTNAIERAYAAFRERKITRTGVMVHLVPDEGVDCGPVLGQVEVPLFEGESLENLEARVHEVEHTLLVQTLRNILLDPEFIKGVKKDA</sequence>
<name>A0A7C4PLA4_9CHLR</name>
<feature type="binding site" evidence="4">
    <location>
        <position position="111"/>
    </location>
    <ligand>
        <name>(6R)-10-formyltetrahydrofolate</name>
        <dbReference type="ChEBI" id="CHEBI:195366"/>
    </ligand>
</feature>
<dbReference type="CDD" id="cd08645">
    <property type="entry name" value="FMT_core_GART"/>
    <property type="match status" value="1"/>
</dbReference>
<dbReference type="GO" id="GO:0004644">
    <property type="term" value="F:phosphoribosylglycinamide formyltransferase activity"/>
    <property type="evidence" value="ECO:0007669"/>
    <property type="project" value="UniProtKB-UniRule"/>
</dbReference>
<reference evidence="6" key="1">
    <citation type="journal article" date="2020" name="mSystems">
        <title>Genome- and Community-Level Interaction Insights into Carbon Utilization and Element Cycling Functions of Hydrothermarchaeota in Hydrothermal Sediment.</title>
        <authorList>
            <person name="Zhou Z."/>
            <person name="Liu Y."/>
            <person name="Xu W."/>
            <person name="Pan J."/>
            <person name="Luo Z.H."/>
            <person name="Li M."/>
        </authorList>
    </citation>
    <scope>NUCLEOTIDE SEQUENCE [LARGE SCALE GENOMIC DNA]</scope>
    <source>
        <strain evidence="6">SpSt-573</strain>
    </source>
</reference>
<dbReference type="SUPFAM" id="SSF53328">
    <property type="entry name" value="Formyltransferase"/>
    <property type="match status" value="1"/>
</dbReference>
<dbReference type="InterPro" id="IPR004607">
    <property type="entry name" value="GART"/>
</dbReference>
<comment type="similarity">
    <text evidence="4">Belongs to the GART family.</text>
</comment>
<dbReference type="EMBL" id="DSYK01000298">
    <property type="protein sequence ID" value="HGS21389.1"/>
    <property type="molecule type" value="Genomic_DNA"/>
</dbReference>
<dbReference type="NCBIfam" id="TIGR00639">
    <property type="entry name" value="PurN"/>
    <property type="match status" value="1"/>
</dbReference>
<feature type="site" description="Raises pKa of active site His" evidence="4">
    <location>
        <position position="154"/>
    </location>
</feature>
<dbReference type="InterPro" id="IPR002376">
    <property type="entry name" value="Formyl_transf_N"/>
</dbReference>
<dbReference type="Gene3D" id="3.40.50.170">
    <property type="entry name" value="Formyl transferase, N-terminal domain"/>
    <property type="match status" value="1"/>
</dbReference>
<dbReference type="PANTHER" id="PTHR43369">
    <property type="entry name" value="PHOSPHORIBOSYLGLYCINAMIDE FORMYLTRANSFERASE"/>
    <property type="match status" value="1"/>
</dbReference>
<dbReference type="PANTHER" id="PTHR43369:SF2">
    <property type="entry name" value="PHOSPHORIBOSYLGLYCINAMIDE FORMYLTRANSFERASE"/>
    <property type="match status" value="1"/>
</dbReference>
<evidence type="ECO:0000256" key="1">
    <source>
        <dbReference type="ARBA" id="ARBA00005054"/>
    </source>
</evidence>
<dbReference type="InterPro" id="IPR036477">
    <property type="entry name" value="Formyl_transf_N_sf"/>
</dbReference>
<dbReference type="AlphaFoldDB" id="A0A7C4PLA4"/>
<evidence type="ECO:0000256" key="4">
    <source>
        <dbReference type="HAMAP-Rule" id="MF_01930"/>
    </source>
</evidence>
<comment type="pathway">
    <text evidence="1 4">Purine metabolism; IMP biosynthesis via de novo pathway; N(2)-formyl-N(1)-(5-phospho-D-ribosyl)glycinamide from N(1)-(5-phospho-D-ribosyl)glycinamide (10-formyl THF route): step 1/1.</text>
</comment>
<dbReference type="GO" id="GO:0005737">
    <property type="term" value="C:cytoplasm"/>
    <property type="evidence" value="ECO:0007669"/>
    <property type="project" value="TreeGrafter"/>
</dbReference>
<feature type="active site" description="Proton donor" evidence="4">
    <location>
        <position position="113"/>
    </location>
</feature>
<evidence type="ECO:0000256" key="3">
    <source>
        <dbReference type="ARBA" id="ARBA00022755"/>
    </source>
</evidence>
<comment type="catalytic activity">
    <reaction evidence="4">
        <text>N(1)-(5-phospho-beta-D-ribosyl)glycinamide + (6R)-10-formyltetrahydrofolate = N(2)-formyl-N(1)-(5-phospho-beta-D-ribosyl)glycinamide + (6S)-5,6,7,8-tetrahydrofolate + H(+)</text>
        <dbReference type="Rhea" id="RHEA:15053"/>
        <dbReference type="ChEBI" id="CHEBI:15378"/>
        <dbReference type="ChEBI" id="CHEBI:57453"/>
        <dbReference type="ChEBI" id="CHEBI:143788"/>
        <dbReference type="ChEBI" id="CHEBI:147286"/>
        <dbReference type="ChEBI" id="CHEBI:195366"/>
        <dbReference type="EC" id="2.1.2.2"/>
    </reaction>
</comment>
<dbReference type="UniPathway" id="UPA00074">
    <property type="reaction ID" value="UER00126"/>
</dbReference>
<evidence type="ECO:0000259" key="5">
    <source>
        <dbReference type="Pfam" id="PF00551"/>
    </source>
</evidence>
<feature type="binding site" evidence="4">
    <location>
        <position position="69"/>
    </location>
    <ligand>
        <name>(6R)-10-formyltetrahydrofolate</name>
        <dbReference type="ChEBI" id="CHEBI:195366"/>
    </ligand>
</feature>
<evidence type="ECO:0000313" key="6">
    <source>
        <dbReference type="EMBL" id="HGS21389.1"/>
    </source>
</evidence>
<comment type="function">
    <text evidence="4">Catalyzes the transfer of a formyl group from 10-formyltetrahydrofolate to 5-phospho-ribosyl-glycinamide (GAR), producing 5-phospho-ribosyl-N-formylglycinamide (FGAR) and tetrahydrofolate.</text>
</comment>
<dbReference type="EC" id="2.1.2.2" evidence="4"/>
<keyword evidence="2 4" id="KW-0808">Transferase</keyword>